<feature type="transmembrane region" description="Helical" evidence="5">
    <location>
        <begin position="436"/>
        <end position="456"/>
    </location>
</feature>
<dbReference type="SUPFAM" id="SSF103473">
    <property type="entry name" value="MFS general substrate transporter"/>
    <property type="match status" value="1"/>
</dbReference>
<feature type="transmembrane region" description="Helical" evidence="5">
    <location>
        <begin position="80"/>
        <end position="100"/>
    </location>
</feature>
<feature type="transmembrane region" description="Helical" evidence="5">
    <location>
        <begin position="409"/>
        <end position="430"/>
    </location>
</feature>
<dbReference type="Gene3D" id="1.20.1250.20">
    <property type="entry name" value="MFS general substrate transporter like domains"/>
    <property type="match status" value="1"/>
</dbReference>
<evidence type="ECO:0000256" key="1">
    <source>
        <dbReference type="ARBA" id="ARBA00004141"/>
    </source>
</evidence>
<evidence type="ECO:0000256" key="4">
    <source>
        <dbReference type="ARBA" id="ARBA00023136"/>
    </source>
</evidence>
<protein>
    <submittedName>
        <fullName evidence="6">Uncharacterized protein</fullName>
    </submittedName>
</protein>
<keyword evidence="4 5" id="KW-0472">Membrane</keyword>
<accession>A0A833SL66</accession>
<evidence type="ECO:0000313" key="6">
    <source>
        <dbReference type="EMBL" id="KAF3430282.1"/>
    </source>
</evidence>
<feature type="transmembrane region" description="Helical" evidence="5">
    <location>
        <begin position="266"/>
        <end position="293"/>
    </location>
</feature>
<dbReference type="GO" id="GO:0015232">
    <property type="term" value="F:heme transmembrane transporter activity"/>
    <property type="evidence" value="ECO:0007669"/>
    <property type="project" value="TreeGrafter"/>
</dbReference>
<dbReference type="GO" id="GO:0020037">
    <property type="term" value="F:heme binding"/>
    <property type="evidence" value="ECO:0007669"/>
    <property type="project" value="TreeGrafter"/>
</dbReference>
<dbReference type="Pfam" id="PF07690">
    <property type="entry name" value="MFS_1"/>
    <property type="match status" value="1"/>
</dbReference>
<dbReference type="Proteomes" id="UP000655588">
    <property type="component" value="Unassembled WGS sequence"/>
</dbReference>
<evidence type="ECO:0000256" key="5">
    <source>
        <dbReference type="SAM" id="Phobius"/>
    </source>
</evidence>
<evidence type="ECO:0000256" key="2">
    <source>
        <dbReference type="ARBA" id="ARBA00022692"/>
    </source>
</evidence>
<reference evidence="6" key="1">
    <citation type="submission" date="2019-11" db="EMBL/GenBank/DDBJ databases">
        <title>The nuclear and mitochondrial genomes of Frieseomelitta varia - a highly eusocial stingless bee (Meliponini) with a permanently sterile worker caste.</title>
        <authorList>
            <person name="Freitas F.C.P."/>
            <person name="Lourenco A.P."/>
            <person name="Nunes F.M.F."/>
            <person name="Paschoal A.R."/>
            <person name="Abreu F.C.P."/>
            <person name="Barbin F.O."/>
            <person name="Bataglia L."/>
            <person name="Cardoso-Junior C.A.M."/>
            <person name="Cervoni M.S."/>
            <person name="Silva S.R."/>
            <person name="Dalarmi F."/>
            <person name="Del Lama M.A."/>
            <person name="Depintor T.S."/>
            <person name="Ferreira K.M."/>
            <person name="Goria P.S."/>
            <person name="Jaskot M.C."/>
            <person name="Lago D.C."/>
            <person name="Luna-Lucena D."/>
            <person name="Moda L.M."/>
            <person name="Nascimento L."/>
            <person name="Pedrino M."/>
            <person name="Rabico F.O."/>
            <person name="Sanches F.C."/>
            <person name="Santos D.E."/>
            <person name="Santos C.G."/>
            <person name="Vieira J."/>
            <person name="Lopes T.F."/>
            <person name="Barchuk A.R."/>
            <person name="Hartfelder K."/>
            <person name="Simoes Z.L.P."/>
            <person name="Bitondi M.M.G."/>
            <person name="Pinheiro D.G."/>
        </authorList>
    </citation>
    <scope>NUCLEOTIDE SEQUENCE</scope>
    <source>
        <strain evidence="6">USP_RPSP 00005682</strain>
        <tissue evidence="6">Whole individual</tissue>
    </source>
</reference>
<dbReference type="InterPro" id="IPR049680">
    <property type="entry name" value="FLVCR1-2_SLC49-like"/>
</dbReference>
<keyword evidence="3 5" id="KW-1133">Transmembrane helix</keyword>
<dbReference type="AlphaFoldDB" id="A0A833SL66"/>
<dbReference type="GO" id="GO:0097037">
    <property type="term" value="P:heme export"/>
    <property type="evidence" value="ECO:0007669"/>
    <property type="project" value="TreeGrafter"/>
</dbReference>
<feature type="transmembrane region" description="Helical" evidence="5">
    <location>
        <begin position="107"/>
        <end position="126"/>
    </location>
</feature>
<dbReference type="GO" id="GO:0016020">
    <property type="term" value="C:membrane"/>
    <property type="evidence" value="ECO:0007669"/>
    <property type="project" value="UniProtKB-SubCell"/>
</dbReference>
<comment type="caution">
    <text evidence="6">The sequence shown here is derived from an EMBL/GenBank/DDBJ whole genome shotgun (WGS) entry which is preliminary data.</text>
</comment>
<sequence>MTEEKDLNEVLCVKNLVKVVNGNEKSNSNPLETKVYKKRWLILALYILYTGMSNAQWIQYSIIANVVSRYYGVSSTTVDWTAMSFMAYYVIFIFPATYMVDRVGFRWTNIICCGVTCLGSWVKVLSVSPDRFYVTFIGQSLVATTQTIILTLPGRLAAQWFAGNELSTATSLSIFGTQIGIALSFLLTPIIVKNHENLEDIGAGLSHLFWIVAIIMTIAFILVVILFEDDPKLPPSKTRALQKLNQMEAEESIVQPIKRLFKNKSFLLLCNSYGLGIGVLNVVGTLLNQIYLAHFEHGEQDAGRIGLTITMTGVIGSVSFGIILDKTHKYKQFYNFGRMYFQGNDCNCVFPLADWPDILFYVHVARNEMDGVSVGHFPRVLFFLVGYVALGYEMCAEYTYPESEEKTAAILNVANNVYGIVLILIMGRLLEVYGDIPVHVCLCVMILTGFIMTVLTKDVQRRQDARKSVHYVGVKEQSEKSNECNGVEKN</sequence>
<organism evidence="6 7">
    <name type="scientific">Frieseomelitta varia</name>
    <dbReference type="NCBI Taxonomy" id="561572"/>
    <lineage>
        <taxon>Eukaryota</taxon>
        <taxon>Metazoa</taxon>
        <taxon>Ecdysozoa</taxon>
        <taxon>Arthropoda</taxon>
        <taxon>Hexapoda</taxon>
        <taxon>Insecta</taxon>
        <taxon>Pterygota</taxon>
        <taxon>Neoptera</taxon>
        <taxon>Endopterygota</taxon>
        <taxon>Hymenoptera</taxon>
        <taxon>Apocrita</taxon>
        <taxon>Aculeata</taxon>
        <taxon>Apoidea</taxon>
        <taxon>Anthophila</taxon>
        <taxon>Apidae</taxon>
        <taxon>Frieseomelitta</taxon>
    </lineage>
</organism>
<dbReference type="InterPro" id="IPR011701">
    <property type="entry name" value="MFS"/>
</dbReference>
<feature type="transmembrane region" description="Helical" evidence="5">
    <location>
        <begin position="40"/>
        <end position="60"/>
    </location>
</feature>
<feature type="transmembrane region" description="Helical" evidence="5">
    <location>
        <begin position="172"/>
        <end position="192"/>
    </location>
</feature>
<keyword evidence="7" id="KW-1185">Reference proteome</keyword>
<feature type="transmembrane region" description="Helical" evidence="5">
    <location>
        <begin position="305"/>
        <end position="324"/>
    </location>
</feature>
<dbReference type="PANTHER" id="PTHR10924">
    <property type="entry name" value="MAJOR FACILITATOR SUPERFAMILY PROTEIN-RELATED"/>
    <property type="match status" value="1"/>
</dbReference>
<dbReference type="PANTHER" id="PTHR10924:SF4">
    <property type="entry name" value="GH15861P"/>
    <property type="match status" value="1"/>
</dbReference>
<feature type="transmembrane region" description="Helical" evidence="5">
    <location>
        <begin position="204"/>
        <end position="227"/>
    </location>
</feature>
<feature type="transmembrane region" description="Helical" evidence="5">
    <location>
        <begin position="132"/>
        <end position="152"/>
    </location>
</feature>
<dbReference type="EMBL" id="WNWW01000082">
    <property type="protein sequence ID" value="KAF3430282.1"/>
    <property type="molecule type" value="Genomic_DNA"/>
</dbReference>
<comment type="subcellular location">
    <subcellularLocation>
        <location evidence="1">Membrane</location>
        <topology evidence="1">Multi-pass membrane protein</topology>
    </subcellularLocation>
</comment>
<name>A0A833SL66_9HYME</name>
<gene>
    <name evidence="6" type="ORF">E2986_06874</name>
</gene>
<keyword evidence="2 5" id="KW-0812">Transmembrane</keyword>
<evidence type="ECO:0000313" key="7">
    <source>
        <dbReference type="Proteomes" id="UP000655588"/>
    </source>
</evidence>
<proteinExistence type="predicted"/>
<dbReference type="InterPro" id="IPR036259">
    <property type="entry name" value="MFS_trans_sf"/>
</dbReference>
<evidence type="ECO:0000256" key="3">
    <source>
        <dbReference type="ARBA" id="ARBA00022989"/>
    </source>
</evidence>